<evidence type="ECO:0000256" key="5">
    <source>
        <dbReference type="SAM" id="Phobius"/>
    </source>
</evidence>
<dbReference type="Proteomes" id="UP001595704">
    <property type="component" value="Unassembled WGS sequence"/>
</dbReference>
<evidence type="ECO:0000256" key="4">
    <source>
        <dbReference type="ARBA" id="ARBA00023136"/>
    </source>
</evidence>
<name>A0ABV7UJD8_9HYPH</name>
<feature type="transmembrane region" description="Helical" evidence="5">
    <location>
        <begin position="46"/>
        <end position="64"/>
    </location>
</feature>
<evidence type="ECO:0000256" key="1">
    <source>
        <dbReference type="ARBA" id="ARBA00004141"/>
    </source>
</evidence>
<dbReference type="EMBL" id="JBHRYC010000077">
    <property type="protein sequence ID" value="MFC3638821.1"/>
    <property type="molecule type" value="Genomic_DNA"/>
</dbReference>
<accession>A0ABV7UJD8</accession>
<keyword evidence="2 5" id="KW-0812">Transmembrane</keyword>
<dbReference type="RefSeq" id="WP_191319183.1">
    <property type="nucleotide sequence ID" value="NZ_BNCG01000006.1"/>
</dbReference>
<feature type="transmembrane region" description="Helical" evidence="5">
    <location>
        <begin position="12"/>
        <end position="34"/>
    </location>
</feature>
<evidence type="ECO:0000256" key="3">
    <source>
        <dbReference type="ARBA" id="ARBA00022989"/>
    </source>
</evidence>
<evidence type="ECO:0000313" key="6">
    <source>
        <dbReference type="EMBL" id="MFC3638821.1"/>
    </source>
</evidence>
<protein>
    <submittedName>
        <fullName evidence="6">DoxX family protein</fullName>
    </submittedName>
</protein>
<dbReference type="Pfam" id="PF13564">
    <property type="entry name" value="DoxX_2"/>
    <property type="match status" value="1"/>
</dbReference>
<dbReference type="InterPro" id="IPR032808">
    <property type="entry name" value="DoxX"/>
</dbReference>
<sequence length="133" mass="13536">MVSRKAMWGWGVSFAVALVCIADVGVMLFAPGVLAEPMRATGFPQTQLPLLAGILGLSTVLFLLPRTALWGAILLTGFFGGAVCTHVRIGEIGSPPEMICVAIGLAAWVGLALRDPVVGGRLLGAAPGAPASA</sequence>
<feature type="transmembrane region" description="Helical" evidence="5">
    <location>
        <begin position="69"/>
        <end position="89"/>
    </location>
</feature>
<evidence type="ECO:0000313" key="7">
    <source>
        <dbReference type="Proteomes" id="UP001595704"/>
    </source>
</evidence>
<reference evidence="7" key="1">
    <citation type="journal article" date="2019" name="Int. J. Syst. Evol. Microbiol.">
        <title>The Global Catalogue of Microorganisms (GCM) 10K type strain sequencing project: providing services to taxonomists for standard genome sequencing and annotation.</title>
        <authorList>
            <consortium name="The Broad Institute Genomics Platform"/>
            <consortium name="The Broad Institute Genome Sequencing Center for Infectious Disease"/>
            <person name="Wu L."/>
            <person name="Ma J."/>
        </authorList>
    </citation>
    <scope>NUCLEOTIDE SEQUENCE [LARGE SCALE GENOMIC DNA]</scope>
    <source>
        <strain evidence="7">KCTC 42282</strain>
    </source>
</reference>
<keyword evidence="4 5" id="KW-0472">Membrane</keyword>
<keyword evidence="3 5" id="KW-1133">Transmembrane helix</keyword>
<proteinExistence type="predicted"/>
<gene>
    <name evidence="6" type="ORF">ACFONL_15865</name>
</gene>
<keyword evidence="7" id="KW-1185">Reference proteome</keyword>
<comment type="subcellular location">
    <subcellularLocation>
        <location evidence="1">Membrane</location>
        <topology evidence="1">Multi-pass membrane protein</topology>
    </subcellularLocation>
</comment>
<evidence type="ECO:0000256" key="2">
    <source>
        <dbReference type="ARBA" id="ARBA00022692"/>
    </source>
</evidence>
<comment type="caution">
    <text evidence="6">The sequence shown here is derived from an EMBL/GenBank/DDBJ whole genome shotgun (WGS) entry which is preliminary data.</text>
</comment>
<organism evidence="6 7">
    <name type="scientific">Camelimonas fluminis</name>
    <dbReference type="NCBI Taxonomy" id="1576911"/>
    <lineage>
        <taxon>Bacteria</taxon>
        <taxon>Pseudomonadati</taxon>
        <taxon>Pseudomonadota</taxon>
        <taxon>Alphaproteobacteria</taxon>
        <taxon>Hyphomicrobiales</taxon>
        <taxon>Chelatococcaceae</taxon>
        <taxon>Camelimonas</taxon>
    </lineage>
</organism>